<protein>
    <submittedName>
        <fullName evidence="1">Uncharacterized protein</fullName>
    </submittedName>
</protein>
<comment type="caution">
    <text evidence="1">The sequence shown here is derived from an EMBL/GenBank/DDBJ whole genome shotgun (WGS) entry which is preliminary data.</text>
</comment>
<dbReference type="Proteomes" id="UP001286313">
    <property type="component" value="Unassembled WGS sequence"/>
</dbReference>
<keyword evidence="2" id="KW-1185">Reference proteome</keyword>
<proteinExistence type="predicted"/>
<sequence>MATSLTPPPRAVTSTRHLTHQKESIGWYKLQGGTRPRGISQPALTRTINHTCRQMLCAHLRHRTRWYKNWWLSRWTHHSVRPAAGSKPGQVAMLGMVVLAKV</sequence>
<dbReference type="EMBL" id="JAWQEG010002546">
    <property type="protein sequence ID" value="KAK3871227.1"/>
    <property type="molecule type" value="Genomic_DNA"/>
</dbReference>
<dbReference type="AlphaFoldDB" id="A0AAE1FBZ2"/>
<gene>
    <name evidence="1" type="ORF">Pcinc_023613</name>
</gene>
<reference evidence="1" key="1">
    <citation type="submission" date="2023-10" db="EMBL/GenBank/DDBJ databases">
        <title>Genome assemblies of two species of porcelain crab, Petrolisthes cinctipes and Petrolisthes manimaculis (Anomura: Porcellanidae).</title>
        <authorList>
            <person name="Angst P."/>
        </authorList>
    </citation>
    <scope>NUCLEOTIDE SEQUENCE</scope>
    <source>
        <strain evidence="1">PB745_01</strain>
        <tissue evidence="1">Gill</tissue>
    </source>
</reference>
<evidence type="ECO:0000313" key="1">
    <source>
        <dbReference type="EMBL" id="KAK3871227.1"/>
    </source>
</evidence>
<accession>A0AAE1FBZ2</accession>
<evidence type="ECO:0000313" key="2">
    <source>
        <dbReference type="Proteomes" id="UP001286313"/>
    </source>
</evidence>
<name>A0AAE1FBZ2_PETCI</name>
<organism evidence="1 2">
    <name type="scientific">Petrolisthes cinctipes</name>
    <name type="common">Flat porcelain crab</name>
    <dbReference type="NCBI Taxonomy" id="88211"/>
    <lineage>
        <taxon>Eukaryota</taxon>
        <taxon>Metazoa</taxon>
        <taxon>Ecdysozoa</taxon>
        <taxon>Arthropoda</taxon>
        <taxon>Crustacea</taxon>
        <taxon>Multicrustacea</taxon>
        <taxon>Malacostraca</taxon>
        <taxon>Eumalacostraca</taxon>
        <taxon>Eucarida</taxon>
        <taxon>Decapoda</taxon>
        <taxon>Pleocyemata</taxon>
        <taxon>Anomura</taxon>
        <taxon>Galatheoidea</taxon>
        <taxon>Porcellanidae</taxon>
        <taxon>Petrolisthes</taxon>
    </lineage>
</organism>